<proteinExistence type="inferred from homology"/>
<feature type="transmembrane region" description="Helical" evidence="7">
    <location>
        <begin position="74"/>
        <end position="96"/>
    </location>
</feature>
<dbReference type="PANTHER" id="PTHR30509:SF9">
    <property type="entry name" value="MULTIDRUG RESISTANCE PROTEIN MDTO"/>
    <property type="match status" value="1"/>
</dbReference>
<dbReference type="KEGG" id="samy:DB32_002841"/>
<dbReference type="STRING" id="927083.DB32_002841"/>
<feature type="transmembrane region" description="Helical" evidence="7">
    <location>
        <begin position="146"/>
        <end position="167"/>
    </location>
</feature>
<evidence type="ECO:0000256" key="6">
    <source>
        <dbReference type="ARBA" id="ARBA00043993"/>
    </source>
</evidence>
<evidence type="ECO:0000256" key="4">
    <source>
        <dbReference type="ARBA" id="ARBA00022989"/>
    </source>
</evidence>
<comment type="subcellular location">
    <subcellularLocation>
        <location evidence="1">Cell membrane</location>
        <topology evidence="1">Multi-pass membrane protein</topology>
    </subcellularLocation>
</comment>
<evidence type="ECO:0000256" key="7">
    <source>
        <dbReference type="SAM" id="Phobius"/>
    </source>
</evidence>
<organism evidence="9 10">
    <name type="scientific">Sandaracinus amylolyticus</name>
    <dbReference type="NCBI Taxonomy" id="927083"/>
    <lineage>
        <taxon>Bacteria</taxon>
        <taxon>Pseudomonadati</taxon>
        <taxon>Myxococcota</taxon>
        <taxon>Polyangia</taxon>
        <taxon>Polyangiales</taxon>
        <taxon>Sandaracinaceae</taxon>
        <taxon>Sandaracinus</taxon>
    </lineage>
</organism>
<accession>A0A0F6W2E3</accession>
<dbReference type="GO" id="GO:0005886">
    <property type="term" value="C:plasma membrane"/>
    <property type="evidence" value="ECO:0007669"/>
    <property type="project" value="UniProtKB-SubCell"/>
</dbReference>
<keyword evidence="2" id="KW-1003">Cell membrane</keyword>
<dbReference type="Pfam" id="PF13515">
    <property type="entry name" value="FUSC_2"/>
    <property type="match status" value="1"/>
</dbReference>
<dbReference type="InterPro" id="IPR049453">
    <property type="entry name" value="Memb_transporter_dom"/>
</dbReference>
<reference evidence="9 10" key="1">
    <citation type="submission" date="2015-03" db="EMBL/GenBank/DDBJ databases">
        <title>Genome assembly of Sandaracinus amylolyticus DSM 53668.</title>
        <authorList>
            <person name="Sharma G."/>
            <person name="Subramanian S."/>
        </authorList>
    </citation>
    <scope>NUCLEOTIDE SEQUENCE [LARGE SCALE GENOMIC DNA]</scope>
    <source>
        <strain evidence="9 10">DSM 53668</strain>
    </source>
</reference>
<feature type="transmembrane region" description="Helical" evidence="7">
    <location>
        <begin position="108"/>
        <end position="134"/>
    </location>
</feature>
<keyword evidence="3 7" id="KW-0812">Transmembrane</keyword>
<keyword evidence="4 7" id="KW-1133">Transmembrane helix</keyword>
<keyword evidence="10" id="KW-1185">Reference proteome</keyword>
<dbReference type="RefSeq" id="WP_053232939.1">
    <property type="nucleotide sequence ID" value="NZ_CP011125.1"/>
</dbReference>
<evidence type="ECO:0000259" key="8">
    <source>
        <dbReference type="Pfam" id="PF13515"/>
    </source>
</evidence>
<evidence type="ECO:0000256" key="1">
    <source>
        <dbReference type="ARBA" id="ARBA00004651"/>
    </source>
</evidence>
<dbReference type="PANTHER" id="PTHR30509">
    <property type="entry name" value="P-HYDROXYBENZOIC ACID EFFLUX PUMP SUBUNIT-RELATED"/>
    <property type="match status" value="1"/>
</dbReference>
<name>A0A0F6W2E3_9BACT</name>
<dbReference type="OrthoDB" id="5479971at2"/>
<feature type="domain" description="Integral membrane bound transporter" evidence="8">
    <location>
        <begin position="377"/>
        <end position="498"/>
    </location>
</feature>
<evidence type="ECO:0000256" key="2">
    <source>
        <dbReference type="ARBA" id="ARBA00022475"/>
    </source>
</evidence>
<evidence type="ECO:0000256" key="5">
    <source>
        <dbReference type="ARBA" id="ARBA00023136"/>
    </source>
</evidence>
<dbReference type="Proteomes" id="UP000034883">
    <property type="component" value="Chromosome"/>
</dbReference>
<protein>
    <submittedName>
        <fullName evidence="9">Putative membrane protein</fullName>
    </submittedName>
</protein>
<sequence length="670" mass="69757">MLAARWNALRAWVPAPVLAMAPDLQKGVRAAIATLVPFLLVDVTQDEALAWTALGGWLGTLADPGGTRRARVQLVVAFGALGALGIALTEPIAGIAELAAATLGVTCFGAALLGALGAPGATLGTLLAIVVAIATARPSASPLRDAAFFAAGAAQALLLSTVVWPIGTHVPLRRAVARVQDALAAYADALRDAGLAGTPDGDAWWSTIARTHRRACRAAIEDARAVALALRARRAGTMAIGSGLRALLGTAEQELVLLVTLGEEIEAAPLDARGPLASALARAAETNRAIAFSIARGLAPDVPRPASTAGRLDELLHDVIEIASTIDRPREGADPDLGALPGGRGVRATLLAFRDVLSPRSIVLRHAVRVGCAATVAAFVGPIVSPDHAHWVAVTTIIVVQPYPGATWKRALERVGGSVLGSIAAVAITLATHDPRVIAALMFPLSVAAVATRPRSYRLFTFFITPVFVLLSERFPGDWHAALERAADATIGGLIGVVTAFAILPSWERERMPDVLASTLRAVTSYARATFDAWVAPHETKRPLDEARRAVAIALANAETALERLLAEPGQDVREASLPLDVVTYARRISGAMTALTSTAVDHPPPPSSVGAIADYVVTSLERIERAITAREPIPALPPAPPVDPALPEPIRARLASALRHVELLAASGT</sequence>
<evidence type="ECO:0000313" key="10">
    <source>
        <dbReference type="Proteomes" id="UP000034883"/>
    </source>
</evidence>
<evidence type="ECO:0000256" key="3">
    <source>
        <dbReference type="ARBA" id="ARBA00022692"/>
    </source>
</evidence>
<keyword evidence="5 7" id="KW-0472">Membrane</keyword>
<gene>
    <name evidence="9" type="ORF">DB32_002841</name>
</gene>
<dbReference type="AlphaFoldDB" id="A0A0F6W2E3"/>
<dbReference type="EMBL" id="CP011125">
    <property type="protein sequence ID" value="AKF05692.1"/>
    <property type="molecule type" value="Genomic_DNA"/>
</dbReference>
<comment type="similarity">
    <text evidence="6">Belongs to the YccS/YhfK family.</text>
</comment>
<evidence type="ECO:0000313" key="9">
    <source>
        <dbReference type="EMBL" id="AKF05692.1"/>
    </source>
</evidence>